<dbReference type="FunFam" id="3.10.100.10:FF:000088">
    <property type="entry name" value="Mannose-binding protein A"/>
    <property type="match status" value="1"/>
</dbReference>
<organism evidence="24 25">
    <name type="scientific">Theropithecus gelada</name>
    <name type="common">Gelada baboon</name>
    <dbReference type="NCBI Taxonomy" id="9565"/>
    <lineage>
        <taxon>Eukaryota</taxon>
        <taxon>Metazoa</taxon>
        <taxon>Chordata</taxon>
        <taxon>Craniata</taxon>
        <taxon>Vertebrata</taxon>
        <taxon>Euteleostomi</taxon>
        <taxon>Mammalia</taxon>
        <taxon>Eutheria</taxon>
        <taxon>Euarchontoglires</taxon>
        <taxon>Primates</taxon>
        <taxon>Haplorrhini</taxon>
        <taxon>Catarrhini</taxon>
        <taxon>Cercopithecidae</taxon>
        <taxon>Cercopithecinae</taxon>
        <taxon>Theropithecus</taxon>
    </lineage>
</organism>
<evidence type="ECO:0000256" key="4">
    <source>
        <dbReference type="ARBA" id="ARBA00022588"/>
    </source>
</evidence>
<protein>
    <recommendedName>
        <fullName evidence="2">Mannose-binding protein C</fullName>
    </recommendedName>
    <alternativeName>
        <fullName evidence="18">MBP1</fullName>
    </alternativeName>
    <alternativeName>
        <fullName evidence="20">Mannan-binding protein</fullName>
    </alternativeName>
    <alternativeName>
        <fullName evidence="19">Mannose-binding lectin</fullName>
    </alternativeName>
</protein>
<proteinExistence type="predicted"/>
<dbReference type="PANTHER" id="PTHR24024:SF35">
    <property type="entry name" value="MANNOSE-BINDING PROTEIN A"/>
    <property type="match status" value="1"/>
</dbReference>
<evidence type="ECO:0000256" key="8">
    <source>
        <dbReference type="ARBA" id="ARBA00022837"/>
    </source>
</evidence>
<dbReference type="GO" id="GO:0005771">
    <property type="term" value="C:multivesicular body"/>
    <property type="evidence" value="ECO:0007669"/>
    <property type="project" value="TreeGrafter"/>
</dbReference>
<evidence type="ECO:0000256" key="18">
    <source>
        <dbReference type="ARBA" id="ARBA00029921"/>
    </source>
</evidence>
<accession>A0A8D2FJX1</accession>
<dbReference type="GO" id="GO:0005615">
    <property type="term" value="C:extracellular space"/>
    <property type="evidence" value="ECO:0007669"/>
    <property type="project" value="UniProtKB-ARBA"/>
</dbReference>
<dbReference type="SMART" id="SM00034">
    <property type="entry name" value="CLECT"/>
    <property type="match status" value="1"/>
</dbReference>
<keyword evidence="7" id="KW-0677">Repeat</keyword>
<evidence type="ECO:0000256" key="17">
    <source>
        <dbReference type="ARBA" id="ARBA00025689"/>
    </source>
</evidence>
<reference evidence="24" key="3">
    <citation type="submission" date="2025-09" db="UniProtKB">
        <authorList>
            <consortium name="Ensembl"/>
        </authorList>
    </citation>
    <scope>IDENTIFICATION</scope>
</reference>
<dbReference type="PANTHER" id="PTHR24024">
    <property type="entry name" value="PULMONARY SURFACTANT-ASSOCIATED PROTEIN A"/>
    <property type="match status" value="1"/>
</dbReference>
<comment type="function">
    <text evidence="17">Calcium-dependent lectin involved in innate immune defense. Binds mannose, fucose and N-acetylglucosamine on different microorganisms and activates the lectin complement pathway. Binds to late apoptotic cells, as well as to apoptotic blebs and to necrotic cells, but not to early apoptotic cells, facilitating their uptake by macrophages.</text>
</comment>
<dbReference type="PROSITE" id="PS50041">
    <property type="entry name" value="C_TYPE_LECTIN_2"/>
    <property type="match status" value="1"/>
</dbReference>
<dbReference type="InterPro" id="IPR001304">
    <property type="entry name" value="C-type_lectin-like"/>
</dbReference>
<evidence type="ECO:0000256" key="21">
    <source>
        <dbReference type="ARBA" id="ARBA00047004"/>
    </source>
</evidence>
<dbReference type="Proteomes" id="UP000694411">
    <property type="component" value="Chromosome 9"/>
</dbReference>
<feature type="region of interest" description="Disordered" evidence="22">
    <location>
        <begin position="81"/>
        <end position="120"/>
    </location>
</feature>
<dbReference type="InterPro" id="IPR051077">
    <property type="entry name" value="Ca-dependent_lectin"/>
</dbReference>
<keyword evidence="8" id="KW-0106">Calcium</keyword>
<dbReference type="Ensembl" id="ENSTGET00000025952.1">
    <property type="protein sequence ID" value="ENSTGEP00000021754.1"/>
    <property type="gene ID" value="ENSTGEG00000017568.1"/>
</dbReference>
<evidence type="ECO:0000256" key="3">
    <source>
        <dbReference type="ARBA" id="ARBA00022525"/>
    </source>
</evidence>
<keyword evidence="15" id="KW-1015">Disulfide bond</keyword>
<evidence type="ECO:0000256" key="6">
    <source>
        <dbReference type="ARBA" id="ARBA00022734"/>
    </source>
</evidence>
<keyword evidence="12" id="KW-0175">Coiled coil</keyword>
<dbReference type="SUPFAM" id="SSF56436">
    <property type="entry name" value="C-type lectin-like"/>
    <property type="match status" value="1"/>
</dbReference>
<keyword evidence="6" id="KW-0430">Lectin</keyword>
<evidence type="ECO:0000313" key="25">
    <source>
        <dbReference type="Proteomes" id="UP000694411"/>
    </source>
</evidence>
<reference evidence="24" key="2">
    <citation type="submission" date="2025-08" db="UniProtKB">
        <authorList>
            <consortium name="Ensembl"/>
        </authorList>
    </citation>
    <scope>IDENTIFICATION</scope>
</reference>
<dbReference type="InterPro" id="IPR016187">
    <property type="entry name" value="CTDL_fold"/>
</dbReference>
<name>A0A8D2FJX1_THEGE</name>
<dbReference type="InterPro" id="IPR016186">
    <property type="entry name" value="C-type_lectin-like/link_sf"/>
</dbReference>
<evidence type="ECO:0000256" key="9">
    <source>
        <dbReference type="ARBA" id="ARBA00022859"/>
    </source>
</evidence>
<evidence type="ECO:0000256" key="22">
    <source>
        <dbReference type="SAM" id="MobiDB-lite"/>
    </source>
</evidence>
<evidence type="ECO:0000256" key="10">
    <source>
        <dbReference type="ARBA" id="ARBA00022875"/>
    </source>
</evidence>
<evidence type="ECO:0000256" key="5">
    <source>
        <dbReference type="ARBA" id="ARBA00022729"/>
    </source>
</evidence>
<comment type="subcellular location">
    <subcellularLocation>
        <location evidence="1">Secreted</location>
    </subcellularLocation>
</comment>
<comment type="subunit">
    <text evidence="21">Oligomeric complex of 3 or more homotrimers. Interacts with MASP1 and MASP2. Interacts with MEP1A and MEP1B and may inhibit their catalytic activity.</text>
</comment>
<dbReference type="GO" id="GO:0005537">
    <property type="term" value="F:D-mannose binding"/>
    <property type="evidence" value="ECO:0007669"/>
    <property type="project" value="UniProtKB-KW"/>
</dbReference>
<evidence type="ECO:0000256" key="19">
    <source>
        <dbReference type="ARBA" id="ARBA00032099"/>
    </source>
</evidence>
<evidence type="ECO:0000256" key="11">
    <source>
        <dbReference type="ARBA" id="ARBA00023035"/>
    </source>
</evidence>
<keyword evidence="25" id="KW-1185">Reference proteome</keyword>
<evidence type="ECO:0000256" key="13">
    <source>
        <dbReference type="ARBA" id="ARBA00023119"/>
    </source>
</evidence>
<keyword evidence="3" id="KW-0964">Secreted</keyword>
<evidence type="ECO:0000256" key="16">
    <source>
        <dbReference type="ARBA" id="ARBA00023278"/>
    </source>
</evidence>
<keyword evidence="11" id="KW-0465">Mannose-binding</keyword>
<keyword evidence="5" id="KW-0732">Signal</keyword>
<dbReference type="GO" id="GO:0001867">
    <property type="term" value="P:complement activation, lectin pathway"/>
    <property type="evidence" value="ECO:0007669"/>
    <property type="project" value="UniProtKB-KW"/>
</dbReference>
<evidence type="ECO:0000256" key="1">
    <source>
        <dbReference type="ARBA" id="ARBA00004613"/>
    </source>
</evidence>
<reference evidence="24" key="1">
    <citation type="submission" date="2018-05" db="EMBL/GenBank/DDBJ databases">
        <title>Whole genome of Theropithecus gelada.</title>
        <authorList>
            <person name="Chiou K.L."/>
            <person name="Snyder-Mackler N."/>
        </authorList>
    </citation>
    <scope>NUCLEOTIDE SEQUENCE [LARGE SCALE GENOMIC DNA]</scope>
</reference>
<evidence type="ECO:0000313" key="24">
    <source>
        <dbReference type="Ensembl" id="ENSTGEP00000021754.1"/>
    </source>
</evidence>
<evidence type="ECO:0000256" key="15">
    <source>
        <dbReference type="ARBA" id="ARBA00023157"/>
    </source>
</evidence>
<keyword evidence="9" id="KW-0391">Immunity</keyword>
<keyword evidence="13" id="KW-0176">Collagen</keyword>
<feature type="compositionally biased region" description="Basic and acidic residues" evidence="22">
    <location>
        <begin position="96"/>
        <end position="105"/>
    </location>
</feature>
<keyword evidence="16" id="KW-0379">Hydroxylation</keyword>
<dbReference type="AlphaFoldDB" id="A0A8D2FJX1"/>
<dbReference type="InterPro" id="IPR018378">
    <property type="entry name" value="C-type_lectin_CS"/>
</dbReference>
<evidence type="ECO:0000256" key="12">
    <source>
        <dbReference type="ARBA" id="ARBA00023054"/>
    </source>
</evidence>
<evidence type="ECO:0000256" key="2">
    <source>
        <dbReference type="ARBA" id="ARBA00021805"/>
    </source>
</evidence>
<evidence type="ECO:0000256" key="20">
    <source>
        <dbReference type="ARBA" id="ARBA00032886"/>
    </source>
</evidence>
<dbReference type="Gene3D" id="3.10.100.10">
    <property type="entry name" value="Mannose-Binding Protein A, subunit A"/>
    <property type="match status" value="1"/>
</dbReference>
<dbReference type="GO" id="GO:0006958">
    <property type="term" value="P:complement activation, classical pathway"/>
    <property type="evidence" value="ECO:0007669"/>
    <property type="project" value="UniProtKB-KW"/>
</dbReference>
<dbReference type="Pfam" id="PF00059">
    <property type="entry name" value="Lectin_C"/>
    <property type="match status" value="1"/>
</dbReference>
<dbReference type="GO" id="GO:0005581">
    <property type="term" value="C:collagen trimer"/>
    <property type="evidence" value="ECO:0007669"/>
    <property type="project" value="UniProtKB-KW"/>
</dbReference>
<evidence type="ECO:0000259" key="23">
    <source>
        <dbReference type="PROSITE" id="PS50041"/>
    </source>
</evidence>
<evidence type="ECO:0000256" key="7">
    <source>
        <dbReference type="ARBA" id="ARBA00022737"/>
    </source>
</evidence>
<dbReference type="PROSITE" id="PS00615">
    <property type="entry name" value="C_TYPE_LECTIN_1"/>
    <property type="match status" value="1"/>
</dbReference>
<keyword evidence="14" id="KW-1018">Complement activation lectin pathway</keyword>
<keyword evidence="10" id="KW-0180">Complement pathway</keyword>
<evidence type="ECO:0000256" key="14">
    <source>
        <dbReference type="ARBA" id="ARBA00023153"/>
    </source>
</evidence>
<sequence>MHAFSGNKYLEKATLRTCDSGGSEVLSCGDKCLEGRSAGWGEGTNVKSCLALCWRPNGIPATGSLCQGFRGLQGLPGKLGLPGNTGAPGIPGPRGQKGDRWDNSGKGHTSAGWPEGPRSGGAGGPLEVPLLLLLLLSHGKMLNSKLFVTNGEGMLFSKVKNLCAGLQVTVAAHKNAEENKAIQDVTKDSAFLGITDEATKGQFVYVMGGRLTYSNWKKDESHDHGSGEDCVILLKDRLWNDISCMSCFLAICEFPT</sequence>
<feature type="domain" description="C-type lectin" evidence="23">
    <location>
        <begin position="142"/>
        <end position="253"/>
    </location>
</feature>
<keyword evidence="4" id="KW-0399">Innate immunity</keyword>